<sequence>MTQQEVTMHGRLAIHADGQFTYDELHCAALRLAAVLHNNHVAVEERIPLCMRKSKWTIAAIYKPPPKRLLALTERLDARLVVTDQTMSTVFIPSGLTIVTYRSGVPRVPESRLALGKLSASAAAFIYFTSGSTGTPKGVVLEHGNLYAAIREVTKTREIQVHCDGEPLLTGAWY</sequence>
<evidence type="ECO:0000313" key="5">
    <source>
        <dbReference type="Proteomes" id="UP000019478"/>
    </source>
</evidence>
<dbReference type="SUPFAM" id="SSF56801">
    <property type="entry name" value="Acetyl-CoA synthetase-like"/>
    <property type="match status" value="1"/>
</dbReference>
<dbReference type="PROSITE" id="PS00455">
    <property type="entry name" value="AMP_BINDING"/>
    <property type="match status" value="1"/>
</dbReference>
<evidence type="ECO:0000256" key="1">
    <source>
        <dbReference type="ARBA" id="ARBA00022450"/>
    </source>
</evidence>
<dbReference type="InterPro" id="IPR020845">
    <property type="entry name" value="AMP-binding_CS"/>
</dbReference>
<dbReference type="InterPro" id="IPR042099">
    <property type="entry name" value="ANL_N_sf"/>
</dbReference>
<evidence type="ECO:0000256" key="2">
    <source>
        <dbReference type="ARBA" id="ARBA00022553"/>
    </source>
</evidence>
<dbReference type="InterPro" id="IPR000873">
    <property type="entry name" value="AMP-dep_synth/lig_dom"/>
</dbReference>
<accession>W9XR55</accession>
<organism evidence="4 5">
    <name type="scientific">Capronia epimyces CBS 606.96</name>
    <dbReference type="NCBI Taxonomy" id="1182542"/>
    <lineage>
        <taxon>Eukaryota</taxon>
        <taxon>Fungi</taxon>
        <taxon>Dikarya</taxon>
        <taxon>Ascomycota</taxon>
        <taxon>Pezizomycotina</taxon>
        <taxon>Eurotiomycetes</taxon>
        <taxon>Chaetothyriomycetidae</taxon>
        <taxon>Chaetothyriales</taxon>
        <taxon>Herpotrichiellaceae</taxon>
        <taxon>Capronia</taxon>
    </lineage>
</organism>
<dbReference type="GeneID" id="19170636"/>
<gene>
    <name evidence="4" type="ORF">A1O3_06527</name>
</gene>
<dbReference type="Gene3D" id="3.40.50.12780">
    <property type="entry name" value="N-terminal domain of ligase-like"/>
    <property type="match status" value="1"/>
</dbReference>
<dbReference type="STRING" id="1182542.W9XR55"/>
<dbReference type="PANTHER" id="PTHR45527:SF1">
    <property type="entry name" value="FATTY ACID SYNTHASE"/>
    <property type="match status" value="1"/>
</dbReference>
<dbReference type="RefSeq" id="XP_007734836.1">
    <property type="nucleotide sequence ID" value="XM_007736646.1"/>
</dbReference>
<proteinExistence type="predicted"/>
<name>W9XR55_9EURO</name>
<comment type="caution">
    <text evidence="4">The sequence shown here is derived from an EMBL/GenBank/DDBJ whole genome shotgun (WGS) entry which is preliminary data.</text>
</comment>
<dbReference type="HOGENOM" id="CLU_1539820_0_0_1"/>
<dbReference type="AlphaFoldDB" id="W9XR55"/>
<reference evidence="4 5" key="1">
    <citation type="submission" date="2013-03" db="EMBL/GenBank/DDBJ databases">
        <title>The Genome Sequence of Capronia epimyces CBS 606.96.</title>
        <authorList>
            <consortium name="The Broad Institute Genomics Platform"/>
            <person name="Cuomo C."/>
            <person name="de Hoog S."/>
            <person name="Gorbushina A."/>
            <person name="Walker B."/>
            <person name="Young S.K."/>
            <person name="Zeng Q."/>
            <person name="Gargeya S."/>
            <person name="Fitzgerald M."/>
            <person name="Haas B."/>
            <person name="Abouelleil A."/>
            <person name="Allen A.W."/>
            <person name="Alvarado L."/>
            <person name="Arachchi H.M."/>
            <person name="Berlin A.M."/>
            <person name="Chapman S.B."/>
            <person name="Gainer-Dewar J."/>
            <person name="Goldberg J."/>
            <person name="Griggs A."/>
            <person name="Gujja S."/>
            <person name="Hansen M."/>
            <person name="Howarth C."/>
            <person name="Imamovic A."/>
            <person name="Ireland A."/>
            <person name="Larimer J."/>
            <person name="McCowan C."/>
            <person name="Murphy C."/>
            <person name="Pearson M."/>
            <person name="Poon T.W."/>
            <person name="Priest M."/>
            <person name="Roberts A."/>
            <person name="Saif S."/>
            <person name="Shea T."/>
            <person name="Sisk P."/>
            <person name="Sykes S."/>
            <person name="Wortman J."/>
            <person name="Nusbaum C."/>
            <person name="Birren B."/>
        </authorList>
    </citation>
    <scope>NUCLEOTIDE SEQUENCE [LARGE SCALE GENOMIC DNA]</scope>
    <source>
        <strain evidence="4 5">CBS 606.96</strain>
    </source>
</reference>
<keyword evidence="5" id="KW-1185">Reference proteome</keyword>
<dbReference type="EMBL" id="AMGY01000005">
    <property type="protein sequence ID" value="EXJ82713.1"/>
    <property type="molecule type" value="Genomic_DNA"/>
</dbReference>
<feature type="domain" description="AMP-dependent synthetase/ligase" evidence="3">
    <location>
        <begin position="117"/>
        <end position="154"/>
    </location>
</feature>
<keyword evidence="1" id="KW-0596">Phosphopantetheine</keyword>
<dbReference type="GO" id="GO:0043041">
    <property type="term" value="P:amino acid activation for nonribosomal peptide biosynthetic process"/>
    <property type="evidence" value="ECO:0007669"/>
    <property type="project" value="TreeGrafter"/>
</dbReference>
<dbReference type="GO" id="GO:0005737">
    <property type="term" value="C:cytoplasm"/>
    <property type="evidence" value="ECO:0007669"/>
    <property type="project" value="TreeGrafter"/>
</dbReference>
<evidence type="ECO:0000259" key="3">
    <source>
        <dbReference type="Pfam" id="PF00501"/>
    </source>
</evidence>
<dbReference type="GO" id="GO:0031177">
    <property type="term" value="F:phosphopantetheine binding"/>
    <property type="evidence" value="ECO:0007669"/>
    <property type="project" value="TreeGrafter"/>
</dbReference>
<dbReference type="Proteomes" id="UP000019478">
    <property type="component" value="Unassembled WGS sequence"/>
</dbReference>
<protein>
    <recommendedName>
        <fullName evidence="3">AMP-dependent synthetase/ligase domain-containing protein</fullName>
    </recommendedName>
</protein>
<keyword evidence="2" id="KW-0597">Phosphoprotein</keyword>
<dbReference type="Pfam" id="PF00501">
    <property type="entry name" value="AMP-binding"/>
    <property type="match status" value="1"/>
</dbReference>
<evidence type="ECO:0000313" key="4">
    <source>
        <dbReference type="EMBL" id="EXJ82713.1"/>
    </source>
</evidence>
<dbReference type="PANTHER" id="PTHR45527">
    <property type="entry name" value="NONRIBOSOMAL PEPTIDE SYNTHETASE"/>
    <property type="match status" value="1"/>
</dbReference>
<dbReference type="GO" id="GO:0044550">
    <property type="term" value="P:secondary metabolite biosynthetic process"/>
    <property type="evidence" value="ECO:0007669"/>
    <property type="project" value="TreeGrafter"/>
</dbReference>